<feature type="region of interest" description="Disordered" evidence="1">
    <location>
        <begin position="539"/>
        <end position="625"/>
    </location>
</feature>
<feature type="compositionally biased region" description="Acidic residues" evidence="1">
    <location>
        <begin position="150"/>
        <end position="159"/>
    </location>
</feature>
<name>A0A3E2H7R6_SCYLI</name>
<comment type="caution">
    <text evidence="2">The sequence shown here is derived from an EMBL/GenBank/DDBJ whole genome shotgun (WGS) entry which is preliminary data.</text>
</comment>
<accession>A0A3E2H7R6</accession>
<feature type="region of interest" description="Disordered" evidence="1">
    <location>
        <begin position="271"/>
        <end position="311"/>
    </location>
</feature>
<sequence length="1342" mass="146597">MPLNYSELTSSPDPLNDPPAAFSSPPKRRITRRSLALQSSSPKKQTFELDIGPEISPQKILVTVEAGESDMQNGAASRTRATRRIERTTTTTVPVKGFSDMEDQTIEVTEEAPKKTRGRPRKSTGTPGPTKSAKRTGTPPRRRKTFGDLIDGDDEEDWDFQMGQNSEAGGAKISRSRSKKGSAATPASQKADASDKIISSTTSKKGKGRRKSLGPEEVVTAEDSDVNGRELEDTAAVLENIDISAPTPHSPDYSTIRSNATYQGDEDILLATFDPGNETPRTTGWSSPRYIPTSSASNSTRSNSKKQTPSLHKLSILNRIEDKGIDVIDLTPSASSDARASPSLHNSDLESREQDIEAEDEVGELAEFDTIIESEGFSMISVDSVPSLREHRSSPATWKEENTGEDLGNSNQHSIEPANTQQSSSASRRYSAKTPPITKIQNPALLALQNSVDDDSFSSIPAEILEAATPARNPMISKLANNQPADDSFSSIAPEILEAATPAKLTVKPKHSLVQMEGNVVSDDSFSAIPFVVLEEATPAQPHLPSSHSETTEAFDATSRQELSVSKQRLSASQNQRSISNSSVSRLLTPEDSPPPLEVSDPIDAEQTHNTSPSVPPPGPAEHISQESSLIYSQMKSSPPSIAPHRFTYTANLRNQRQFYPDMTQTPSIIFSSPSLPPPVQPIREQRVPSLRPDQNLRPALSPVARTGRALQDIMTPLSSGQRSQSLGSPFGSPASGRNSVPISSNPSTERSGSANKSTGTSLDVNGQGVSFELHPPNTSSQQSELFQAHAALKQRPSSSQESNAQSLELPIANKIVGPHPAQIMSSVASDEDEDAMSWQSDDSDHMLDDQRVGTAQNFVKSNSSVHNSAVHSSLGDSQQTDSLQEWERRVAAERAAVSRTIDEASSNQVIVIDSDDDRQSFDTSSDDQEFNGDATSLLLETLNSSPYREEQSQRPQFPQPSHDNVEKPRRSKIPSPWRKNSKRLTYSDELSQISHLSSPRDPKSIRPSVPQTSNFNPQIRESRNFDISALLASPGQPLPVLTKRTTPENDTSLALSLEDNKGISSRAELSEASHSAELHNTPVPQKQGFKPRVREAGNIEISQKFSSSPPKQDERPSLFSRPVSRLAPLTLTPSSRTNIMQSHQDSSINTGDTSSRSIVSHQTPEYRTSIDVEVHPMKEAQGREAPLSPTKSCLRSPEKTRTPDTDWMTPNKSVAFVSSSPHLSPVTQPLSSAIWSRAHWLLLDSIYQEQRPENQVDNDQGGNRKRRNSTRVISKLLGKRLSAQGERIRLEQWHLEIVDEFRGIVPGWEEIVIAKRLFAIIVGEKQRAAGYVGHNAERVAA</sequence>
<feature type="compositionally biased region" description="Acidic residues" evidence="1">
    <location>
        <begin position="100"/>
        <end position="110"/>
    </location>
</feature>
<feature type="compositionally biased region" description="Polar residues" evidence="1">
    <location>
        <begin position="989"/>
        <end position="998"/>
    </location>
</feature>
<feature type="region of interest" description="Disordered" evidence="1">
    <location>
        <begin position="1036"/>
        <end position="1210"/>
    </location>
</feature>
<feature type="compositionally biased region" description="Polar residues" evidence="1">
    <location>
        <begin position="1010"/>
        <end position="1019"/>
    </location>
</feature>
<feature type="compositionally biased region" description="Low complexity" evidence="1">
    <location>
        <begin position="717"/>
        <end position="730"/>
    </location>
</feature>
<feature type="compositionally biased region" description="Polar residues" evidence="1">
    <location>
        <begin position="1"/>
        <end position="13"/>
    </location>
</feature>
<keyword evidence="3" id="KW-1185">Reference proteome</keyword>
<feature type="compositionally biased region" description="Polar residues" evidence="1">
    <location>
        <begin position="1101"/>
        <end position="1111"/>
    </location>
</feature>
<dbReference type="OrthoDB" id="3946221at2759"/>
<feature type="region of interest" description="Disordered" evidence="1">
    <location>
        <begin position="1"/>
        <end position="52"/>
    </location>
</feature>
<feature type="region of interest" description="Disordered" evidence="1">
    <location>
        <begin position="64"/>
        <end position="230"/>
    </location>
</feature>
<feature type="compositionally biased region" description="Low complexity" evidence="1">
    <location>
        <begin position="293"/>
        <end position="302"/>
    </location>
</feature>
<dbReference type="Proteomes" id="UP000258309">
    <property type="component" value="Unassembled WGS sequence"/>
</dbReference>
<gene>
    <name evidence="2" type="ORF">B7463_g7238</name>
</gene>
<protein>
    <submittedName>
        <fullName evidence="2">Uncharacterized protein</fullName>
    </submittedName>
</protein>
<feature type="compositionally biased region" description="Polar residues" evidence="1">
    <location>
        <begin position="736"/>
        <end position="769"/>
    </location>
</feature>
<feature type="region of interest" description="Disordered" evidence="1">
    <location>
        <begin position="333"/>
        <end position="357"/>
    </location>
</feature>
<dbReference type="EMBL" id="NCSJ02000139">
    <property type="protein sequence ID" value="RFU29123.1"/>
    <property type="molecule type" value="Genomic_DNA"/>
</dbReference>
<feature type="non-terminal residue" evidence="2">
    <location>
        <position position="1"/>
    </location>
</feature>
<feature type="region of interest" description="Disordered" evidence="1">
    <location>
        <begin position="383"/>
        <end position="436"/>
    </location>
</feature>
<feature type="compositionally biased region" description="Low complexity" evidence="1">
    <location>
        <begin position="333"/>
        <end position="343"/>
    </location>
</feature>
<feature type="compositionally biased region" description="Basic and acidic residues" evidence="1">
    <location>
        <begin position="1169"/>
        <end position="1183"/>
    </location>
</feature>
<organism evidence="2 3">
    <name type="scientific">Scytalidium lignicola</name>
    <name type="common">Hyphomycete</name>
    <dbReference type="NCBI Taxonomy" id="5539"/>
    <lineage>
        <taxon>Eukaryota</taxon>
        <taxon>Fungi</taxon>
        <taxon>Dikarya</taxon>
        <taxon>Ascomycota</taxon>
        <taxon>Pezizomycotina</taxon>
        <taxon>Leotiomycetes</taxon>
        <taxon>Leotiomycetes incertae sedis</taxon>
        <taxon>Scytalidium</taxon>
    </lineage>
</organism>
<feature type="non-terminal residue" evidence="2">
    <location>
        <position position="1342"/>
    </location>
</feature>
<feature type="compositionally biased region" description="Basic and acidic residues" evidence="1">
    <location>
        <begin position="1069"/>
        <end position="1078"/>
    </location>
</feature>
<feature type="compositionally biased region" description="Polar residues" evidence="1">
    <location>
        <begin position="1132"/>
        <end position="1167"/>
    </location>
</feature>
<feature type="compositionally biased region" description="Polar residues" evidence="1">
    <location>
        <begin position="408"/>
        <end position="420"/>
    </location>
</feature>
<feature type="region of interest" description="Disordered" evidence="1">
    <location>
        <begin position="717"/>
        <end position="785"/>
    </location>
</feature>
<reference evidence="2 3" key="1">
    <citation type="submission" date="2018-05" db="EMBL/GenBank/DDBJ databases">
        <title>Draft genome sequence of Scytalidium lignicola DSM 105466, a ubiquitous saprotrophic fungus.</title>
        <authorList>
            <person name="Buettner E."/>
            <person name="Gebauer A.M."/>
            <person name="Hofrichter M."/>
            <person name="Liers C."/>
            <person name="Kellner H."/>
        </authorList>
    </citation>
    <scope>NUCLEOTIDE SEQUENCE [LARGE SCALE GENOMIC DNA]</scope>
    <source>
        <strain evidence="2 3">DSM 105466</strain>
    </source>
</reference>
<feature type="compositionally biased region" description="Polar residues" evidence="1">
    <location>
        <begin position="558"/>
        <end position="586"/>
    </location>
</feature>
<feature type="compositionally biased region" description="Polar residues" evidence="1">
    <location>
        <begin position="954"/>
        <end position="963"/>
    </location>
</feature>
<feature type="region of interest" description="Disordered" evidence="1">
    <location>
        <begin position="687"/>
        <end position="706"/>
    </location>
</feature>
<dbReference type="OMA" id="LWEFEAQ"/>
<dbReference type="STRING" id="5539.A0A3E2H7R6"/>
<evidence type="ECO:0000313" key="2">
    <source>
        <dbReference type="EMBL" id="RFU29123.1"/>
    </source>
</evidence>
<feature type="region of interest" description="Disordered" evidence="1">
    <location>
        <begin position="947"/>
        <end position="1019"/>
    </location>
</feature>
<feature type="region of interest" description="Disordered" evidence="1">
    <location>
        <begin position="863"/>
        <end position="883"/>
    </location>
</feature>
<feature type="compositionally biased region" description="Low complexity" evidence="1">
    <location>
        <begin position="863"/>
        <end position="874"/>
    </location>
</feature>
<feature type="region of interest" description="Disordered" evidence="1">
    <location>
        <begin position="913"/>
        <end position="933"/>
    </location>
</feature>
<proteinExistence type="predicted"/>
<evidence type="ECO:0000313" key="3">
    <source>
        <dbReference type="Proteomes" id="UP000258309"/>
    </source>
</evidence>
<feature type="compositionally biased region" description="Basic and acidic residues" evidence="1">
    <location>
        <begin position="388"/>
        <end position="402"/>
    </location>
</feature>
<evidence type="ECO:0000256" key="1">
    <source>
        <dbReference type="SAM" id="MobiDB-lite"/>
    </source>
</evidence>